<reference evidence="4" key="1">
    <citation type="submission" date="2025-05" db="UniProtKB">
        <authorList>
            <consortium name="RefSeq"/>
        </authorList>
    </citation>
    <scope>NUCLEOTIDE SEQUENCE [LARGE SCALE GENOMIC DNA]</scope>
    <source>
        <strain evidence="4">14028-0561.14</strain>
    </source>
</reference>
<keyword evidence="4" id="KW-1185">Reference proteome</keyword>
<evidence type="ECO:0000256" key="2">
    <source>
        <dbReference type="ARBA" id="ARBA00022729"/>
    </source>
</evidence>
<evidence type="ECO:0000313" key="5">
    <source>
        <dbReference type="RefSeq" id="XP_041633319.1"/>
    </source>
</evidence>
<dbReference type="Proteomes" id="UP001652661">
    <property type="component" value="Chromosome 2R"/>
</dbReference>
<organism evidence="4 5">
    <name type="scientific">Drosophila kikkawai</name>
    <name type="common">Fruit fly</name>
    <dbReference type="NCBI Taxonomy" id="30033"/>
    <lineage>
        <taxon>Eukaryota</taxon>
        <taxon>Metazoa</taxon>
        <taxon>Ecdysozoa</taxon>
        <taxon>Arthropoda</taxon>
        <taxon>Hexapoda</taxon>
        <taxon>Insecta</taxon>
        <taxon>Pterygota</taxon>
        <taxon>Neoptera</taxon>
        <taxon>Endopterygota</taxon>
        <taxon>Diptera</taxon>
        <taxon>Brachycera</taxon>
        <taxon>Muscomorpha</taxon>
        <taxon>Ephydroidea</taxon>
        <taxon>Drosophilidae</taxon>
        <taxon>Drosophila</taxon>
        <taxon>Sophophora</taxon>
    </lineage>
</organism>
<dbReference type="PANTHER" id="PTHR24369">
    <property type="entry name" value="ANTIGEN BSP, PUTATIVE-RELATED"/>
    <property type="match status" value="1"/>
</dbReference>
<dbReference type="PANTHER" id="PTHR24369:SF210">
    <property type="entry name" value="CHAOPTIN-RELATED"/>
    <property type="match status" value="1"/>
</dbReference>
<dbReference type="GeneID" id="108085341"/>
<keyword evidence="2" id="KW-0732">Signal</keyword>
<keyword evidence="3" id="KW-0677">Repeat</keyword>
<evidence type="ECO:0000313" key="4">
    <source>
        <dbReference type="Proteomes" id="UP001652661"/>
    </source>
</evidence>
<dbReference type="InterPro" id="IPR003591">
    <property type="entry name" value="Leu-rich_rpt_typical-subtyp"/>
</dbReference>
<dbReference type="Pfam" id="PF13855">
    <property type="entry name" value="LRR_8"/>
    <property type="match status" value="2"/>
</dbReference>
<keyword evidence="1" id="KW-0433">Leucine-rich repeat</keyword>
<dbReference type="InterPro" id="IPR050541">
    <property type="entry name" value="LRR_TM_domain-containing"/>
</dbReference>
<dbReference type="PROSITE" id="PS51450">
    <property type="entry name" value="LRR"/>
    <property type="match status" value="2"/>
</dbReference>
<dbReference type="Gene3D" id="3.80.10.10">
    <property type="entry name" value="Ribonuclease Inhibitor"/>
    <property type="match status" value="2"/>
</dbReference>
<proteinExistence type="predicted"/>
<dbReference type="SUPFAM" id="SSF52058">
    <property type="entry name" value="L domain-like"/>
    <property type="match status" value="1"/>
</dbReference>
<protein>
    <submittedName>
        <fullName evidence="5">Insulin-like growth factor-binding protein complex acid labile subunit isoform X1</fullName>
    </submittedName>
</protein>
<reference evidence="5" key="2">
    <citation type="submission" date="2025-08" db="UniProtKB">
        <authorList>
            <consortium name="RefSeq"/>
        </authorList>
    </citation>
    <scope>IDENTIFICATION</scope>
    <source>
        <strain evidence="5">14028-0561.14</strain>
        <tissue evidence="5">Whole fly</tissue>
    </source>
</reference>
<evidence type="ECO:0000256" key="3">
    <source>
        <dbReference type="ARBA" id="ARBA00022737"/>
    </source>
</evidence>
<gene>
    <name evidence="5" type="primary">LOC108085341</name>
</gene>
<name>A0ABM3C8B4_DROKI</name>
<dbReference type="InterPro" id="IPR032675">
    <property type="entry name" value="LRR_dom_sf"/>
</dbReference>
<accession>A0ABM3C8B4</accession>
<sequence length="664" mass="76238">MVFDFRVCPKTVNFKIRVLFKLGFFKDEKFYHDIAHICLKPLLIEPKAKVEQDVFSCPKSCVCQYAAFEKLPIVRWVKHYKAIGGNKDDYSKLTKLATCLLQPNGETQKLLDSLPSDLQALILLYTGGNQENKLSVNASDFGRLQQLTSLEFRGPGATMVIDEPMDFLQHANFEQIQLHASDTLQRPKFAKFPSEDYDYKPPSELLSYNNKYPLQFINSSAEIITYEQHIQRLKRTRMPCFYGWSRLEVLRIHNCDLNELHWQMFDGLTHLRHLSLEGNNIREIPPFAFSGAFQLKSISLAHNSLERLHYFGLAGLLQLETLNLSDNQLDQLSELSFPPLPKLLMADLQGNPLKHILPATFWVMNATRELYIGSDKEALNLRTWNFYGQFDSLHKLRTLKLGNVTTEALEHGVFMGLHNLECLTLRGTIKSLQFDVFTGLNMLRELDLSHCMIRELSMDALVGVKQLQLLNLSYNNLTNVPPGLLDDQLELKEVQLQGNQLTFLPLQFFNLPRVRVVRLDQNPWQCTCQMSSWVAHLTNVMRGSMKEICVKGNDNTLSCRNVTTYKIDKTLAPRCANYNGRSVYYVLRRQINCGAIKIIQPSYQSPGLPHWRKVQLQGINLRPMNRNQQNISHKKQANSLLFVTGQDKVLSKSQPSSLNIFNNI</sequence>
<dbReference type="SMART" id="SM00369">
    <property type="entry name" value="LRR_TYP"/>
    <property type="match status" value="6"/>
</dbReference>
<dbReference type="InterPro" id="IPR001611">
    <property type="entry name" value="Leu-rich_rpt"/>
</dbReference>
<dbReference type="RefSeq" id="XP_041633319.1">
    <property type="nucleotide sequence ID" value="XM_041777385.2"/>
</dbReference>
<evidence type="ECO:0000256" key="1">
    <source>
        <dbReference type="ARBA" id="ARBA00022614"/>
    </source>
</evidence>